<dbReference type="Proteomes" id="UP001240150">
    <property type="component" value="Chromosome"/>
</dbReference>
<reference evidence="2 3" key="1">
    <citation type="submission" date="2023-06" db="EMBL/GenBank/DDBJ databases">
        <authorList>
            <person name="Yushchuk O."/>
            <person name="Binda E."/>
            <person name="Ruckert-Reed C."/>
            <person name="Fedorenko V."/>
            <person name="Kalinowski J."/>
            <person name="Marinelli F."/>
        </authorList>
    </citation>
    <scope>NUCLEOTIDE SEQUENCE [LARGE SCALE GENOMIC DNA]</scope>
    <source>
        <strain evidence="2 3">NRRL 3884</strain>
    </source>
</reference>
<sequence>MAGQPVCVAVSASTASSTAAGYGRKQLVELARLCSAPTARWATRPMLRLRREVAAPSWPYWPVAAAVAYSHNSRHDGDIYRFDGWTRMSVTAGTHGGGTWSRRRVAPDTARGTKTLWLSGASNTRPATPPIRWSRSRSSEGEAVADKTPTHRVVCAEDTFETFSLLQAQRHQAGVRRLDGCRLPHVIEVRVGEQWVALHLVRAGEILPAQPGTVLDGADGPLITHT</sequence>
<dbReference type="RefSeq" id="WP_284921509.1">
    <property type="nucleotide sequence ID" value="NZ_CP126980.1"/>
</dbReference>
<keyword evidence="3" id="KW-1185">Reference proteome</keyword>
<protein>
    <submittedName>
        <fullName evidence="2">Uncharacterized protein</fullName>
    </submittedName>
</protein>
<evidence type="ECO:0000313" key="2">
    <source>
        <dbReference type="EMBL" id="WIN00051.1"/>
    </source>
</evidence>
<feature type="region of interest" description="Disordered" evidence="1">
    <location>
        <begin position="119"/>
        <end position="145"/>
    </location>
</feature>
<name>A0ABY8WVJ1_9ACTN</name>
<gene>
    <name evidence="2" type="ORF">ACTOB_003728</name>
</gene>
<accession>A0ABY8WVJ1</accession>
<proteinExistence type="predicted"/>
<evidence type="ECO:0000256" key="1">
    <source>
        <dbReference type="SAM" id="MobiDB-lite"/>
    </source>
</evidence>
<dbReference type="EMBL" id="CP126980">
    <property type="protein sequence ID" value="WIN00051.1"/>
    <property type="molecule type" value="Genomic_DNA"/>
</dbReference>
<organism evidence="2 3">
    <name type="scientific">Actinoplanes oblitus</name>
    <dbReference type="NCBI Taxonomy" id="3040509"/>
    <lineage>
        <taxon>Bacteria</taxon>
        <taxon>Bacillati</taxon>
        <taxon>Actinomycetota</taxon>
        <taxon>Actinomycetes</taxon>
        <taxon>Micromonosporales</taxon>
        <taxon>Micromonosporaceae</taxon>
        <taxon>Actinoplanes</taxon>
    </lineage>
</organism>
<evidence type="ECO:0000313" key="3">
    <source>
        <dbReference type="Proteomes" id="UP001240150"/>
    </source>
</evidence>